<keyword evidence="3" id="KW-0067">ATP-binding</keyword>
<dbReference type="InterPro" id="IPR027417">
    <property type="entry name" value="P-loop_NTPase"/>
</dbReference>
<evidence type="ECO:0000256" key="3">
    <source>
        <dbReference type="ARBA" id="ARBA00022840"/>
    </source>
</evidence>
<evidence type="ECO:0000256" key="1">
    <source>
        <dbReference type="ARBA" id="ARBA00022448"/>
    </source>
</evidence>
<dbReference type="Proteomes" id="UP000094609">
    <property type="component" value="Chromosome"/>
</dbReference>
<keyword evidence="7" id="KW-1185">Reference proteome</keyword>
<name>A0A1D7TMU4_9BACT</name>
<organism evidence="6 7">
    <name type="scientific">Sulfurospirillum halorespirans DSM 13726</name>
    <dbReference type="NCBI Taxonomy" id="1193502"/>
    <lineage>
        <taxon>Bacteria</taxon>
        <taxon>Pseudomonadati</taxon>
        <taxon>Campylobacterota</taxon>
        <taxon>Epsilonproteobacteria</taxon>
        <taxon>Campylobacterales</taxon>
        <taxon>Sulfurospirillaceae</taxon>
        <taxon>Sulfurospirillum</taxon>
    </lineage>
</organism>
<dbReference type="PROSITE" id="PS50893">
    <property type="entry name" value="ABC_TRANSPORTER_2"/>
    <property type="match status" value="1"/>
</dbReference>
<reference evidence="7" key="1">
    <citation type="submission" date="2016-08" db="EMBL/GenBank/DDBJ databases">
        <title>Complete genome sequence of the organohalide-respiring Epsilonproteobacterium Sulfurospirillum halorespirans.</title>
        <authorList>
            <person name="Goris T."/>
            <person name="Zimmermann J."/>
            <person name="Schenz B."/>
            <person name="Lemos M."/>
            <person name="Hackermueller J."/>
            <person name="Diekert G."/>
        </authorList>
    </citation>
    <scope>NUCLEOTIDE SEQUENCE [LARGE SCALE GENOMIC DNA]</scope>
    <source>
        <strain>DSM 13726</strain>
        <strain evidence="7">PCE-M2</strain>
    </source>
</reference>
<dbReference type="FunFam" id="3.40.50.300:FF:000032">
    <property type="entry name" value="Export ABC transporter ATP-binding protein"/>
    <property type="match status" value="1"/>
</dbReference>
<dbReference type="GO" id="GO:0005524">
    <property type="term" value="F:ATP binding"/>
    <property type="evidence" value="ECO:0007669"/>
    <property type="project" value="UniProtKB-KW"/>
</dbReference>
<dbReference type="KEGG" id="shal:SHALO_2560"/>
<dbReference type="Pfam" id="PF00005">
    <property type="entry name" value="ABC_tran"/>
    <property type="match status" value="1"/>
</dbReference>
<dbReference type="EMBL" id="CP017111">
    <property type="protein sequence ID" value="AOO66319.1"/>
    <property type="molecule type" value="Genomic_DNA"/>
</dbReference>
<dbReference type="Gene3D" id="3.40.50.300">
    <property type="entry name" value="P-loop containing nucleotide triphosphate hydrolases"/>
    <property type="match status" value="1"/>
</dbReference>
<gene>
    <name evidence="6" type="ORF">SHALO_2560</name>
</gene>
<dbReference type="InterPro" id="IPR017911">
    <property type="entry name" value="MacB-like_ATP-bd"/>
</dbReference>
<dbReference type="PANTHER" id="PTHR24220">
    <property type="entry name" value="IMPORT ATP-BINDING PROTEIN"/>
    <property type="match status" value="1"/>
</dbReference>
<dbReference type="GO" id="GO:0016887">
    <property type="term" value="F:ATP hydrolysis activity"/>
    <property type="evidence" value="ECO:0007669"/>
    <property type="project" value="InterPro"/>
</dbReference>
<evidence type="ECO:0000313" key="7">
    <source>
        <dbReference type="Proteomes" id="UP000094609"/>
    </source>
</evidence>
<proteinExistence type="inferred from homology"/>
<evidence type="ECO:0000313" key="6">
    <source>
        <dbReference type="EMBL" id="AOO66319.1"/>
    </source>
</evidence>
<dbReference type="GO" id="GO:0022857">
    <property type="term" value="F:transmembrane transporter activity"/>
    <property type="evidence" value="ECO:0007669"/>
    <property type="project" value="TreeGrafter"/>
</dbReference>
<dbReference type="InterPro" id="IPR003593">
    <property type="entry name" value="AAA+_ATPase"/>
</dbReference>
<dbReference type="CDD" id="cd03255">
    <property type="entry name" value="ABC_MJ0796_LolCDE_FtsE"/>
    <property type="match status" value="1"/>
</dbReference>
<dbReference type="InterPro" id="IPR003439">
    <property type="entry name" value="ABC_transporter-like_ATP-bd"/>
</dbReference>
<accession>A0A1D7TMU4</accession>
<dbReference type="SMART" id="SM00382">
    <property type="entry name" value="AAA"/>
    <property type="match status" value="1"/>
</dbReference>
<comment type="similarity">
    <text evidence="4">Belongs to the ABC transporter superfamily. Macrolide exporter (TC 3.A.1.122) family.</text>
</comment>
<keyword evidence="2" id="KW-0547">Nucleotide-binding</keyword>
<dbReference type="STRING" id="1193502.SHALO_2560"/>
<evidence type="ECO:0000256" key="4">
    <source>
        <dbReference type="ARBA" id="ARBA00038388"/>
    </source>
</evidence>
<evidence type="ECO:0000259" key="5">
    <source>
        <dbReference type="PROSITE" id="PS50893"/>
    </source>
</evidence>
<protein>
    <submittedName>
        <fullName evidence="6">ABC-type transporter, ATPase component</fullName>
    </submittedName>
</protein>
<dbReference type="SUPFAM" id="SSF52540">
    <property type="entry name" value="P-loop containing nucleoside triphosphate hydrolases"/>
    <property type="match status" value="1"/>
</dbReference>
<dbReference type="PANTHER" id="PTHR24220:SF86">
    <property type="entry name" value="ABC TRANSPORTER ABCH.1"/>
    <property type="match status" value="1"/>
</dbReference>
<dbReference type="AlphaFoldDB" id="A0A1D7TMU4"/>
<dbReference type="InterPro" id="IPR015854">
    <property type="entry name" value="ABC_transpr_LolD-like"/>
</dbReference>
<dbReference type="GO" id="GO:0098796">
    <property type="term" value="C:membrane protein complex"/>
    <property type="evidence" value="ECO:0007669"/>
    <property type="project" value="UniProtKB-ARBA"/>
</dbReference>
<dbReference type="PROSITE" id="PS00211">
    <property type="entry name" value="ABC_TRANSPORTER_1"/>
    <property type="match status" value="1"/>
</dbReference>
<keyword evidence="1" id="KW-0813">Transport</keyword>
<feature type="domain" description="ABC transporter" evidence="5">
    <location>
        <begin position="15"/>
        <end position="234"/>
    </location>
</feature>
<dbReference type="InterPro" id="IPR017871">
    <property type="entry name" value="ABC_transporter-like_CS"/>
</dbReference>
<evidence type="ECO:0000256" key="2">
    <source>
        <dbReference type="ARBA" id="ARBA00022741"/>
    </source>
</evidence>
<dbReference type="PATRIC" id="fig|1193502.14.peg.2593"/>
<dbReference type="GO" id="GO:0005886">
    <property type="term" value="C:plasma membrane"/>
    <property type="evidence" value="ECO:0007669"/>
    <property type="project" value="TreeGrafter"/>
</dbReference>
<sequence>MARFKFRCGRGDAMIQLHDVCKSFMQGDESVFALTQISLHVKRGECVVLKGNSGSGKSTLLSLIAGLAQPNSGEVSVDGREISKLPEQFSAKLRRQKIGFIFQKFHLIPHLTALENVITPLIPENLALSLLDEKAKTSMEQCGIAHKAQMRVNRLSGGEQQRVAIARALVNNPLLILADEPTANLDENLSRELIAQFERLKRQGITQLIATHDPLFFELGFVDRIIEIKNGELV</sequence>